<sequence length="623" mass="70131">MAEAPSLLSLCLNLIVDELLRGGCDDEFLATLYKIPPELFDSMLPRLTPLALENLHRNMPSHECSISGPQDENSGSQRKRKRWLNFEGAWKKLYEVRWGDCGAQIHSISWLAKQFEAKHELRDDWQQMYWERHLQNCLDAAAEIAMIPSFSDGIGVIKIPATIVRCIGYWEHMNSSACDYSKFSDHCQHFGLYARRLRLPSALCLPEICDLLRTSNLETLEIHWIKLKDHVDGICELLKQNSETLKSIEFVHCKLSTSFIDAICDSLWIKGLKTHGIEHFSIRISNFLDTSSSTLPAGLASFLSSGRCLSSLSLSDDHLRRNFVEMILDVLFDSSSNIAALDLSENYMSGWPSHFKWTSRPGKQLSSGIGKSLQSLRVLNLRNNNLQRDDVDFLKYALVCMPKLESLDLSDNPIEDDGIKNMMPYFVEMSEKPFSLIDLKLGQCELTFNSVSQLLNVLSRWKKPLTSLCIGENNLGSKIGALLGKFLSKGLQSLDIDDINLGPPGFQKAQDEIMGDLKLVYINISKNYGGIETANFLSKLISCAPELTAIDARCNSMPVESLSIICSTLKAMRGKVEHLDLRGNTSLIRFADASLLDERKMNRKSILKLDSSYDPDGPYDQDP</sequence>
<dbReference type="AlphaFoldDB" id="A0A6P6TXG2"/>
<name>A0A6P6TXG2_COFAR</name>
<evidence type="ECO:0000313" key="2">
    <source>
        <dbReference type="RefSeq" id="XP_027083048.2"/>
    </source>
</evidence>
<dbReference type="SUPFAM" id="SSF52047">
    <property type="entry name" value="RNI-like"/>
    <property type="match status" value="1"/>
</dbReference>
<dbReference type="PANTHER" id="PTHR47818">
    <property type="entry name" value="RNI-LIKE SUPERFAMILY PROTEIN"/>
    <property type="match status" value="1"/>
</dbReference>
<keyword evidence="1" id="KW-1185">Reference proteome</keyword>
<reference evidence="1" key="1">
    <citation type="journal article" date="2025" name="Foods">
        <title>Unveiling the Microbial Signatures of Arabica Coffee Cherries: Insights into Ripeness Specific Diversity, Functional Traits, and Implications for Quality and Safety.</title>
        <authorList>
            <consortium name="RefSeq"/>
            <person name="Tenea G.N."/>
            <person name="Cifuentes V."/>
            <person name="Reyes P."/>
            <person name="Cevallos-Vallejos M."/>
        </authorList>
    </citation>
    <scope>NUCLEOTIDE SEQUENCE [LARGE SCALE GENOMIC DNA]</scope>
</reference>
<reference evidence="2" key="2">
    <citation type="submission" date="2025-08" db="UniProtKB">
        <authorList>
            <consortium name="RefSeq"/>
        </authorList>
    </citation>
    <scope>IDENTIFICATION</scope>
    <source>
        <tissue evidence="2">Leaves</tissue>
    </source>
</reference>
<protein>
    <submittedName>
        <fullName evidence="2">Uncharacterized protein isoform X1</fullName>
    </submittedName>
</protein>
<organism evidence="1 2">
    <name type="scientific">Coffea arabica</name>
    <name type="common">Arabian coffee</name>
    <dbReference type="NCBI Taxonomy" id="13443"/>
    <lineage>
        <taxon>Eukaryota</taxon>
        <taxon>Viridiplantae</taxon>
        <taxon>Streptophyta</taxon>
        <taxon>Embryophyta</taxon>
        <taxon>Tracheophyta</taxon>
        <taxon>Spermatophyta</taxon>
        <taxon>Magnoliopsida</taxon>
        <taxon>eudicotyledons</taxon>
        <taxon>Gunneridae</taxon>
        <taxon>Pentapetalae</taxon>
        <taxon>asterids</taxon>
        <taxon>lamiids</taxon>
        <taxon>Gentianales</taxon>
        <taxon>Rubiaceae</taxon>
        <taxon>Ixoroideae</taxon>
        <taxon>Gardenieae complex</taxon>
        <taxon>Bertiereae - Coffeeae clade</taxon>
        <taxon>Coffeeae</taxon>
        <taxon>Coffea</taxon>
    </lineage>
</organism>
<dbReference type="InterPro" id="IPR032675">
    <property type="entry name" value="LRR_dom_sf"/>
</dbReference>
<dbReference type="InterPro" id="IPR001611">
    <property type="entry name" value="Leu-rich_rpt"/>
</dbReference>
<dbReference type="Pfam" id="PF13855">
    <property type="entry name" value="LRR_8"/>
    <property type="match status" value="1"/>
</dbReference>
<accession>A0A6P6TXG2</accession>
<gene>
    <name evidence="2" type="primary">LOC113705397</name>
</gene>
<dbReference type="GeneID" id="113705397"/>
<dbReference type="OrthoDB" id="120976at2759"/>
<dbReference type="PROSITE" id="PS51450">
    <property type="entry name" value="LRR"/>
    <property type="match status" value="1"/>
</dbReference>
<evidence type="ECO:0000313" key="1">
    <source>
        <dbReference type="Proteomes" id="UP001652660"/>
    </source>
</evidence>
<dbReference type="PANTHER" id="PTHR47818:SF2">
    <property type="entry name" value="F-BOX DOMAIN-CONTAINING PROTEIN"/>
    <property type="match status" value="1"/>
</dbReference>
<dbReference type="Proteomes" id="UP001652660">
    <property type="component" value="Chromosome 1e"/>
</dbReference>
<proteinExistence type="predicted"/>
<dbReference type="RefSeq" id="XP_027083048.2">
    <property type="nucleotide sequence ID" value="XM_027227247.2"/>
</dbReference>
<dbReference type="Gene3D" id="3.80.10.10">
    <property type="entry name" value="Ribonuclease Inhibitor"/>
    <property type="match status" value="1"/>
</dbReference>